<reference evidence="1 2" key="1">
    <citation type="submission" date="2019-06" db="EMBL/GenBank/DDBJ databases">
        <title>Genome sequence of Litorilinea aerophila BAA-2444.</title>
        <authorList>
            <person name="Maclea K.S."/>
            <person name="Maurais E.G."/>
            <person name="Iannazzi L.C."/>
        </authorList>
    </citation>
    <scope>NUCLEOTIDE SEQUENCE [LARGE SCALE GENOMIC DNA]</scope>
    <source>
        <strain evidence="1 2">ATCC BAA-2444</strain>
    </source>
</reference>
<sequence>MATLASWEGETMAEAHLYLGTSSWHFDAWRGVFYPENASRSDYLAYYATQFNSVEVNTSFYGLPRAATVAAWLESVPPGFTFSLKFPRSISHERQLEGADEETRAFLDLLRELGPAAGVGLLQLPPQFTRARLGRRLATYLEWLAAVAEGLRIAVEVRARDLMTPAFARFLAQRGLALALTDWAGTPDLFDLWEAARLEAGEDAPGFALIRWIGDQRNGPRGDRERSAPREEDLARWAGRVHQLYQAGITVFGYMHNPYEGHSPASVRRLQALLAERMALPPWPPQPPPPVQGSLGF</sequence>
<dbReference type="InterPro" id="IPR002763">
    <property type="entry name" value="DUF72"/>
</dbReference>
<dbReference type="EMBL" id="VIGC01000003">
    <property type="protein sequence ID" value="TQE97400.1"/>
    <property type="molecule type" value="Genomic_DNA"/>
</dbReference>
<accession>A0A540VKU9</accession>
<evidence type="ECO:0000313" key="1">
    <source>
        <dbReference type="EMBL" id="TQE97400.1"/>
    </source>
</evidence>
<dbReference type="Gene3D" id="3.20.20.410">
    <property type="entry name" value="Protein of unknown function UPF0759"/>
    <property type="match status" value="1"/>
</dbReference>
<keyword evidence="2" id="KW-1185">Reference proteome</keyword>
<gene>
    <name evidence="1" type="ORF">FKZ61_03000</name>
</gene>
<comment type="caution">
    <text evidence="1">The sequence shown here is derived from an EMBL/GenBank/DDBJ whole genome shotgun (WGS) entry which is preliminary data.</text>
</comment>
<name>A0A540VKU9_9CHLR</name>
<dbReference type="InParanoid" id="A0A540VKU9"/>
<dbReference type="Pfam" id="PF01904">
    <property type="entry name" value="DUF72"/>
    <property type="match status" value="1"/>
</dbReference>
<dbReference type="OrthoDB" id="9780310at2"/>
<dbReference type="SUPFAM" id="SSF117396">
    <property type="entry name" value="TM1631-like"/>
    <property type="match status" value="1"/>
</dbReference>
<dbReference type="PANTHER" id="PTHR30348:SF9">
    <property type="entry name" value="UPF0759 PROTEIN YECE"/>
    <property type="match status" value="1"/>
</dbReference>
<organism evidence="1 2">
    <name type="scientific">Litorilinea aerophila</name>
    <dbReference type="NCBI Taxonomy" id="1204385"/>
    <lineage>
        <taxon>Bacteria</taxon>
        <taxon>Bacillati</taxon>
        <taxon>Chloroflexota</taxon>
        <taxon>Caldilineae</taxon>
        <taxon>Caldilineales</taxon>
        <taxon>Caldilineaceae</taxon>
        <taxon>Litorilinea</taxon>
    </lineage>
</organism>
<dbReference type="Proteomes" id="UP000317371">
    <property type="component" value="Unassembled WGS sequence"/>
</dbReference>
<dbReference type="AlphaFoldDB" id="A0A540VKU9"/>
<dbReference type="InterPro" id="IPR036520">
    <property type="entry name" value="UPF0759_sf"/>
</dbReference>
<proteinExistence type="predicted"/>
<dbReference type="PANTHER" id="PTHR30348">
    <property type="entry name" value="UNCHARACTERIZED PROTEIN YECE"/>
    <property type="match status" value="1"/>
</dbReference>
<evidence type="ECO:0000313" key="2">
    <source>
        <dbReference type="Proteomes" id="UP000317371"/>
    </source>
</evidence>
<dbReference type="FunCoup" id="A0A540VKU9">
    <property type="interactions" value="17"/>
</dbReference>
<protein>
    <submittedName>
        <fullName evidence="1">DUF72 domain-containing protein</fullName>
    </submittedName>
</protein>